<feature type="signal peptide" evidence="1">
    <location>
        <begin position="1"/>
        <end position="22"/>
    </location>
</feature>
<dbReference type="EMBL" id="LUKD01000005">
    <property type="protein sequence ID" value="KYG65411.1"/>
    <property type="molecule type" value="Genomic_DNA"/>
</dbReference>
<keyword evidence="1" id="KW-0732">Signal</keyword>
<reference evidence="2 3" key="1">
    <citation type="submission" date="2016-03" db="EMBL/GenBank/DDBJ databases">
        <authorList>
            <person name="Ploux O."/>
        </authorList>
    </citation>
    <scope>NUCLEOTIDE SEQUENCE [LARGE SCALE GENOMIC DNA]</scope>
    <source>
        <strain evidence="2 3">EC13</strain>
    </source>
</reference>
<dbReference type="OrthoDB" id="5296403at2"/>
<name>A0A162GA50_BDEBC</name>
<dbReference type="RefSeq" id="WP_063207717.1">
    <property type="nucleotide sequence ID" value="NZ_LUKD01000005.1"/>
</dbReference>
<dbReference type="Proteomes" id="UP000075799">
    <property type="component" value="Unassembled WGS sequence"/>
</dbReference>
<evidence type="ECO:0000313" key="3">
    <source>
        <dbReference type="Proteomes" id="UP000075799"/>
    </source>
</evidence>
<protein>
    <recommendedName>
        <fullName evidence="4">Outer membrane protein beta-barrel domain-containing protein</fullName>
    </recommendedName>
</protein>
<feature type="chain" id="PRO_5007835118" description="Outer membrane protein beta-barrel domain-containing protein" evidence="1">
    <location>
        <begin position="23"/>
        <end position="174"/>
    </location>
</feature>
<organism evidence="2 3">
    <name type="scientific">Bdellovibrio bacteriovorus</name>
    <dbReference type="NCBI Taxonomy" id="959"/>
    <lineage>
        <taxon>Bacteria</taxon>
        <taxon>Pseudomonadati</taxon>
        <taxon>Bdellovibrionota</taxon>
        <taxon>Bdellovibrionia</taxon>
        <taxon>Bdellovibrionales</taxon>
        <taxon>Pseudobdellovibrionaceae</taxon>
        <taxon>Bdellovibrio</taxon>
    </lineage>
</organism>
<evidence type="ECO:0000313" key="2">
    <source>
        <dbReference type="EMBL" id="KYG65411.1"/>
    </source>
</evidence>
<evidence type="ECO:0008006" key="4">
    <source>
        <dbReference type="Google" id="ProtNLM"/>
    </source>
</evidence>
<accession>A0A162GA50</accession>
<dbReference type="AlphaFoldDB" id="A0A162GA50"/>
<gene>
    <name evidence="2" type="ORF">AZI87_12780</name>
</gene>
<evidence type="ECO:0000256" key="1">
    <source>
        <dbReference type="SAM" id="SignalP"/>
    </source>
</evidence>
<sequence length="174" mass="18542">MKFHLFSFVVLFATALGSLAEARSSSGVLLTANAFMYNSTVEDDSTSSDSKTAIYDIKLGYLQGNGFYLGGIYTKRDQSGSSDADGSAMGASIGYFGASGFFLKGHYLVSAENGNLKEGSGFQGDFGYISEVSSSVIVGVELTYRSIEYKETNGADSKTKVSELFPMLTVGFVF</sequence>
<comment type="caution">
    <text evidence="2">The sequence shown here is derived from an EMBL/GenBank/DDBJ whole genome shotgun (WGS) entry which is preliminary data.</text>
</comment>
<proteinExistence type="predicted"/>